<evidence type="ECO:0000313" key="2">
    <source>
        <dbReference type="Proteomes" id="UP000054485"/>
    </source>
</evidence>
<proteinExistence type="predicted"/>
<organism evidence="1 2">
    <name type="scientific">Suillus luteus UH-Slu-Lm8-n1</name>
    <dbReference type="NCBI Taxonomy" id="930992"/>
    <lineage>
        <taxon>Eukaryota</taxon>
        <taxon>Fungi</taxon>
        <taxon>Dikarya</taxon>
        <taxon>Basidiomycota</taxon>
        <taxon>Agaricomycotina</taxon>
        <taxon>Agaricomycetes</taxon>
        <taxon>Agaricomycetidae</taxon>
        <taxon>Boletales</taxon>
        <taxon>Suillineae</taxon>
        <taxon>Suillaceae</taxon>
        <taxon>Suillus</taxon>
    </lineage>
</organism>
<dbReference type="EMBL" id="KN835247">
    <property type="protein sequence ID" value="KIK42123.1"/>
    <property type="molecule type" value="Genomic_DNA"/>
</dbReference>
<dbReference type="AlphaFoldDB" id="A0A0D0BFR3"/>
<sequence length="76" mass="8110">MATMSTAQVAGLKTRSTPEIFIFSPAKRMQRCDDGQRYLVLVTEGVLSQGQPISLIELTSGSGDSKDVPLNPVSLA</sequence>
<dbReference type="InParanoid" id="A0A0D0BFR3"/>
<protein>
    <submittedName>
        <fullName evidence="1">Uncharacterized protein</fullName>
    </submittedName>
</protein>
<keyword evidence="2" id="KW-1185">Reference proteome</keyword>
<reference evidence="2" key="2">
    <citation type="submission" date="2015-01" db="EMBL/GenBank/DDBJ databases">
        <title>Evolutionary Origins and Diversification of the Mycorrhizal Mutualists.</title>
        <authorList>
            <consortium name="DOE Joint Genome Institute"/>
            <consortium name="Mycorrhizal Genomics Consortium"/>
            <person name="Kohler A."/>
            <person name="Kuo A."/>
            <person name="Nagy L.G."/>
            <person name="Floudas D."/>
            <person name="Copeland A."/>
            <person name="Barry K.W."/>
            <person name="Cichocki N."/>
            <person name="Veneault-Fourrey C."/>
            <person name="LaButti K."/>
            <person name="Lindquist E.A."/>
            <person name="Lipzen A."/>
            <person name="Lundell T."/>
            <person name="Morin E."/>
            <person name="Murat C."/>
            <person name="Riley R."/>
            <person name="Ohm R."/>
            <person name="Sun H."/>
            <person name="Tunlid A."/>
            <person name="Henrissat B."/>
            <person name="Grigoriev I.V."/>
            <person name="Hibbett D.S."/>
            <person name="Martin F."/>
        </authorList>
    </citation>
    <scope>NUCLEOTIDE SEQUENCE [LARGE SCALE GENOMIC DNA]</scope>
    <source>
        <strain evidence="2">UH-Slu-Lm8-n1</strain>
    </source>
</reference>
<name>A0A0D0BFR3_9AGAM</name>
<gene>
    <name evidence="1" type="ORF">CY34DRAFT_805261</name>
</gene>
<evidence type="ECO:0000313" key="1">
    <source>
        <dbReference type="EMBL" id="KIK42123.1"/>
    </source>
</evidence>
<dbReference type="HOGENOM" id="CLU_2656081_0_0_1"/>
<dbReference type="Proteomes" id="UP000054485">
    <property type="component" value="Unassembled WGS sequence"/>
</dbReference>
<accession>A0A0D0BFR3</accession>
<reference evidence="1 2" key="1">
    <citation type="submission" date="2014-04" db="EMBL/GenBank/DDBJ databases">
        <authorList>
            <consortium name="DOE Joint Genome Institute"/>
            <person name="Kuo A."/>
            <person name="Ruytinx J."/>
            <person name="Rineau F."/>
            <person name="Colpaert J."/>
            <person name="Kohler A."/>
            <person name="Nagy L.G."/>
            <person name="Floudas D."/>
            <person name="Copeland A."/>
            <person name="Barry K.W."/>
            <person name="Cichocki N."/>
            <person name="Veneault-Fourrey C."/>
            <person name="LaButti K."/>
            <person name="Lindquist E.A."/>
            <person name="Lipzen A."/>
            <person name="Lundell T."/>
            <person name="Morin E."/>
            <person name="Murat C."/>
            <person name="Sun H."/>
            <person name="Tunlid A."/>
            <person name="Henrissat B."/>
            <person name="Grigoriev I.V."/>
            <person name="Hibbett D.S."/>
            <person name="Martin F."/>
            <person name="Nordberg H.P."/>
            <person name="Cantor M.N."/>
            <person name="Hua S.X."/>
        </authorList>
    </citation>
    <scope>NUCLEOTIDE SEQUENCE [LARGE SCALE GENOMIC DNA]</scope>
    <source>
        <strain evidence="1 2">UH-Slu-Lm8-n1</strain>
    </source>
</reference>